<dbReference type="Proteomes" id="UP000805193">
    <property type="component" value="Unassembled WGS sequence"/>
</dbReference>
<name>A0AC60P8Q7_IXOPE</name>
<evidence type="ECO:0000313" key="1">
    <source>
        <dbReference type="EMBL" id="KAG0415637.1"/>
    </source>
</evidence>
<reference evidence="1 2" key="1">
    <citation type="journal article" date="2020" name="Cell">
        <title>Large-Scale Comparative Analyses of Tick Genomes Elucidate Their Genetic Diversity and Vector Capacities.</title>
        <authorList>
            <consortium name="Tick Genome and Microbiome Consortium (TIGMIC)"/>
            <person name="Jia N."/>
            <person name="Wang J."/>
            <person name="Shi W."/>
            <person name="Du L."/>
            <person name="Sun Y."/>
            <person name="Zhan W."/>
            <person name="Jiang J.F."/>
            <person name="Wang Q."/>
            <person name="Zhang B."/>
            <person name="Ji P."/>
            <person name="Bell-Sakyi L."/>
            <person name="Cui X.M."/>
            <person name="Yuan T.T."/>
            <person name="Jiang B.G."/>
            <person name="Yang W.F."/>
            <person name="Lam T.T."/>
            <person name="Chang Q.C."/>
            <person name="Ding S.J."/>
            <person name="Wang X.J."/>
            <person name="Zhu J.G."/>
            <person name="Ruan X.D."/>
            <person name="Zhao L."/>
            <person name="Wei J.T."/>
            <person name="Ye R.Z."/>
            <person name="Que T.C."/>
            <person name="Du C.H."/>
            <person name="Zhou Y.H."/>
            <person name="Cheng J.X."/>
            <person name="Dai P.F."/>
            <person name="Guo W.B."/>
            <person name="Han X.H."/>
            <person name="Huang E.J."/>
            <person name="Li L.F."/>
            <person name="Wei W."/>
            <person name="Gao Y.C."/>
            <person name="Liu J.Z."/>
            <person name="Shao H.Z."/>
            <person name="Wang X."/>
            <person name="Wang C.C."/>
            <person name="Yang T.C."/>
            <person name="Huo Q.B."/>
            <person name="Li W."/>
            <person name="Chen H.Y."/>
            <person name="Chen S.E."/>
            <person name="Zhou L.G."/>
            <person name="Ni X.B."/>
            <person name="Tian J.H."/>
            <person name="Sheng Y."/>
            <person name="Liu T."/>
            <person name="Pan Y.S."/>
            <person name="Xia L.Y."/>
            <person name="Li J."/>
            <person name="Zhao F."/>
            <person name="Cao W.C."/>
        </authorList>
    </citation>
    <scope>NUCLEOTIDE SEQUENCE [LARGE SCALE GENOMIC DNA]</scope>
    <source>
        <strain evidence="1">Iper-2018</strain>
    </source>
</reference>
<proteinExistence type="predicted"/>
<accession>A0AC60P8Q7</accession>
<keyword evidence="2" id="KW-1185">Reference proteome</keyword>
<organism evidence="1 2">
    <name type="scientific">Ixodes persulcatus</name>
    <name type="common">Taiga tick</name>
    <dbReference type="NCBI Taxonomy" id="34615"/>
    <lineage>
        <taxon>Eukaryota</taxon>
        <taxon>Metazoa</taxon>
        <taxon>Ecdysozoa</taxon>
        <taxon>Arthropoda</taxon>
        <taxon>Chelicerata</taxon>
        <taxon>Arachnida</taxon>
        <taxon>Acari</taxon>
        <taxon>Parasitiformes</taxon>
        <taxon>Ixodida</taxon>
        <taxon>Ixodoidea</taxon>
        <taxon>Ixodidae</taxon>
        <taxon>Ixodinae</taxon>
        <taxon>Ixodes</taxon>
    </lineage>
</organism>
<comment type="caution">
    <text evidence="1">The sequence shown here is derived from an EMBL/GenBank/DDBJ whole genome shotgun (WGS) entry which is preliminary data.</text>
</comment>
<feature type="non-terminal residue" evidence="1">
    <location>
        <position position="1"/>
    </location>
</feature>
<evidence type="ECO:0000313" key="2">
    <source>
        <dbReference type="Proteomes" id="UP000805193"/>
    </source>
</evidence>
<gene>
    <name evidence="1" type="ORF">HPB47_007253</name>
</gene>
<protein>
    <submittedName>
        <fullName evidence="1">Uncharacterized protein</fullName>
    </submittedName>
</protein>
<dbReference type="EMBL" id="JABSTQ010011052">
    <property type="protein sequence ID" value="KAG0415637.1"/>
    <property type="molecule type" value="Genomic_DNA"/>
</dbReference>
<sequence>RRSLSRSAWPVLRDVRVPLSRHGCGEKDVPKTPPGQSAMKHALLLLLLAIGFRDQPVAHQAPAQQTRPGCNHAYWSYYPAYTHQQHGTYGYAAHYPSVLPYPYPLPLPPPPPLPPHSPGPWIPGPSHPPVPPPPPAPKNLDPFPGKFLGMGSVRYVNGARDVELICNLQGDKIVSVSGVMSRDRWEQIKSSLHFNDNSLCPSEDKLFKNVVWVKATNTPRQPPASWQPPYHHPHQQQPGSGQYQPGYIPNQVPGGPSHGHSHACGPCFCPVPTCTYQPIDYSSRRLFADAHGPQAVLHVYGVEPGDYGVYRCSATSLRSGSAMGDTETVYQIVEFTG</sequence>